<keyword evidence="2" id="KW-1133">Transmembrane helix</keyword>
<gene>
    <name evidence="3" type="ORF">N7498_004236</name>
</gene>
<evidence type="ECO:0000256" key="1">
    <source>
        <dbReference type="SAM" id="MobiDB-lite"/>
    </source>
</evidence>
<accession>A0A9W9N3I4</accession>
<dbReference type="Proteomes" id="UP001150904">
    <property type="component" value="Unassembled WGS sequence"/>
</dbReference>
<keyword evidence="2" id="KW-0472">Membrane</keyword>
<protein>
    <submittedName>
        <fullName evidence="3">Uncharacterized protein</fullName>
    </submittedName>
</protein>
<comment type="caution">
    <text evidence="3">The sequence shown here is derived from an EMBL/GenBank/DDBJ whole genome shotgun (WGS) entry which is preliminary data.</text>
</comment>
<name>A0A9W9N3I4_9EURO</name>
<keyword evidence="2" id="KW-0812">Transmembrane</keyword>
<feature type="transmembrane region" description="Helical" evidence="2">
    <location>
        <begin position="12"/>
        <end position="35"/>
    </location>
</feature>
<evidence type="ECO:0000313" key="3">
    <source>
        <dbReference type="EMBL" id="KAJ5212590.1"/>
    </source>
</evidence>
<organism evidence="3 4">
    <name type="scientific">Penicillium cinerascens</name>
    <dbReference type="NCBI Taxonomy" id="70096"/>
    <lineage>
        <taxon>Eukaryota</taxon>
        <taxon>Fungi</taxon>
        <taxon>Dikarya</taxon>
        <taxon>Ascomycota</taxon>
        <taxon>Pezizomycotina</taxon>
        <taxon>Eurotiomycetes</taxon>
        <taxon>Eurotiomycetidae</taxon>
        <taxon>Eurotiales</taxon>
        <taxon>Aspergillaceae</taxon>
        <taxon>Penicillium</taxon>
    </lineage>
</organism>
<reference evidence="3" key="1">
    <citation type="submission" date="2022-12" db="EMBL/GenBank/DDBJ databases">
        <authorList>
            <person name="Petersen C."/>
        </authorList>
    </citation>
    <scope>NUCLEOTIDE SEQUENCE</scope>
    <source>
        <strain evidence="3">IBT 15544</strain>
    </source>
</reference>
<keyword evidence="4" id="KW-1185">Reference proteome</keyword>
<sequence>MIGNVVGFVPSATAQIVGSSINLASGLGIAATSIIRTKQYMKKANETVFSPRGLHAQICKTGKMLLQIGVRPENAQPEIASKACLVKRMSALGEEVMRLDFDVGAPVEQSNWMKKLGAYSAQRAEQNQLRKLDKKQGKLDKKQVNLDRKIARDEKRGRSPGRKSEKKENKEAEKRQNKEAEKRQNKEAEKVKGLLWIVITARRESLSGDDDWDSNNESRVQ</sequence>
<dbReference type="EMBL" id="JAPQKR010000008">
    <property type="protein sequence ID" value="KAJ5212590.1"/>
    <property type="molecule type" value="Genomic_DNA"/>
</dbReference>
<dbReference type="OrthoDB" id="3068835at2759"/>
<proteinExistence type="predicted"/>
<feature type="compositionally biased region" description="Basic and acidic residues" evidence="1">
    <location>
        <begin position="128"/>
        <end position="187"/>
    </location>
</feature>
<dbReference type="AlphaFoldDB" id="A0A9W9N3I4"/>
<dbReference type="RefSeq" id="XP_058310760.1">
    <property type="nucleotide sequence ID" value="XM_058451298.1"/>
</dbReference>
<feature type="region of interest" description="Disordered" evidence="1">
    <location>
        <begin position="127"/>
        <end position="187"/>
    </location>
</feature>
<dbReference type="GeneID" id="83178599"/>
<evidence type="ECO:0000256" key="2">
    <source>
        <dbReference type="SAM" id="Phobius"/>
    </source>
</evidence>
<evidence type="ECO:0000313" key="4">
    <source>
        <dbReference type="Proteomes" id="UP001150904"/>
    </source>
</evidence>
<reference evidence="3" key="2">
    <citation type="journal article" date="2023" name="IMA Fungus">
        <title>Comparative genomic study of the Penicillium genus elucidates a diverse pangenome and 15 lateral gene transfer events.</title>
        <authorList>
            <person name="Petersen C."/>
            <person name="Sorensen T."/>
            <person name="Nielsen M.R."/>
            <person name="Sondergaard T.E."/>
            <person name="Sorensen J.L."/>
            <person name="Fitzpatrick D.A."/>
            <person name="Frisvad J.C."/>
            <person name="Nielsen K.L."/>
        </authorList>
    </citation>
    <scope>NUCLEOTIDE SEQUENCE</scope>
    <source>
        <strain evidence="3">IBT 15544</strain>
    </source>
</reference>